<accession>A0ABV7WZY9</accession>
<keyword evidence="1" id="KW-0597">Phosphoprotein</keyword>
<dbReference type="NCBIfam" id="NF009972">
    <property type="entry name" value="PRK13435.1-3"/>
    <property type="match status" value="1"/>
</dbReference>
<dbReference type="SUPFAM" id="SSF52172">
    <property type="entry name" value="CheY-like"/>
    <property type="match status" value="1"/>
</dbReference>
<sequence>MQICHQTDTMAYRILIVEDEIIVATEIEHVVADMGYEPIGVAADRPSALAMAPQADIALVDLNLQDGPTGVSIGRILAQTHGATVVFMTANPAQLGEGVPGTVGVLPKPASDGELRAVVEFAAAHRTAAEARPPSRLRMFGWAGMAG</sequence>
<evidence type="ECO:0000256" key="1">
    <source>
        <dbReference type="PROSITE-ProRule" id="PRU00169"/>
    </source>
</evidence>
<dbReference type="InterPro" id="IPR011006">
    <property type="entry name" value="CheY-like_superfamily"/>
</dbReference>
<evidence type="ECO:0000259" key="2">
    <source>
        <dbReference type="PROSITE" id="PS50110"/>
    </source>
</evidence>
<feature type="modified residue" description="4-aspartylphosphate" evidence="1">
    <location>
        <position position="61"/>
    </location>
</feature>
<keyword evidence="4" id="KW-1185">Reference proteome</keyword>
<comment type="caution">
    <text evidence="3">The sequence shown here is derived from an EMBL/GenBank/DDBJ whole genome shotgun (WGS) entry which is preliminary data.</text>
</comment>
<evidence type="ECO:0000313" key="3">
    <source>
        <dbReference type="EMBL" id="MFC3704648.1"/>
    </source>
</evidence>
<dbReference type="RefSeq" id="WP_380096598.1">
    <property type="nucleotide sequence ID" value="NZ_JBHRYD010000005.1"/>
</dbReference>
<evidence type="ECO:0000313" key="4">
    <source>
        <dbReference type="Proteomes" id="UP001595613"/>
    </source>
</evidence>
<dbReference type="Pfam" id="PF00072">
    <property type="entry name" value="Response_reg"/>
    <property type="match status" value="1"/>
</dbReference>
<dbReference type="InterPro" id="IPR001789">
    <property type="entry name" value="Sig_transdc_resp-reg_receiver"/>
</dbReference>
<dbReference type="SMART" id="SM00448">
    <property type="entry name" value="REC"/>
    <property type="match status" value="1"/>
</dbReference>
<reference evidence="4" key="1">
    <citation type="journal article" date="2019" name="Int. J. Syst. Evol. Microbiol.">
        <title>The Global Catalogue of Microorganisms (GCM) 10K type strain sequencing project: providing services to taxonomists for standard genome sequencing and annotation.</title>
        <authorList>
            <consortium name="The Broad Institute Genomics Platform"/>
            <consortium name="The Broad Institute Genome Sequencing Center for Infectious Disease"/>
            <person name="Wu L."/>
            <person name="Ma J."/>
        </authorList>
    </citation>
    <scope>NUCLEOTIDE SEQUENCE [LARGE SCALE GENOMIC DNA]</scope>
    <source>
        <strain evidence="4">KCTC 42281</strain>
    </source>
</reference>
<organism evidence="3 4">
    <name type="scientific">Devosia honganensis</name>
    <dbReference type="NCBI Taxonomy" id="1610527"/>
    <lineage>
        <taxon>Bacteria</taxon>
        <taxon>Pseudomonadati</taxon>
        <taxon>Pseudomonadota</taxon>
        <taxon>Alphaproteobacteria</taxon>
        <taxon>Hyphomicrobiales</taxon>
        <taxon>Devosiaceae</taxon>
        <taxon>Devosia</taxon>
    </lineage>
</organism>
<dbReference type="PROSITE" id="PS50110">
    <property type="entry name" value="RESPONSE_REGULATORY"/>
    <property type="match status" value="1"/>
</dbReference>
<proteinExistence type="predicted"/>
<feature type="domain" description="Response regulatory" evidence="2">
    <location>
        <begin position="13"/>
        <end position="123"/>
    </location>
</feature>
<gene>
    <name evidence="3" type="ORF">ACFOOL_07745</name>
</gene>
<dbReference type="EMBL" id="JBHRYD010000005">
    <property type="protein sequence ID" value="MFC3704648.1"/>
    <property type="molecule type" value="Genomic_DNA"/>
</dbReference>
<protein>
    <submittedName>
        <fullName evidence="3">Response regulator</fullName>
    </submittedName>
</protein>
<dbReference type="Proteomes" id="UP001595613">
    <property type="component" value="Unassembled WGS sequence"/>
</dbReference>
<name>A0ABV7WZY9_9HYPH</name>
<dbReference type="Gene3D" id="3.40.50.2300">
    <property type="match status" value="1"/>
</dbReference>